<dbReference type="Pfam" id="PF01370">
    <property type="entry name" value="Epimerase"/>
    <property type="match status" value="1"/>
</dbReference>
<dbReference type="InterPro" id="IPR036291">
    <property type="entry name" value="NAD(P)-bd_dom_sf"/>
</dbReference>
<dbReference type="SUPFAM" id="SSF51735">
    <property type="entry name" value="NAD(P)-binding Rossmann-fold domains"/>
    <property type="match status" value="1"/>
</dbReference>
<proteinExistence type="predicted"/>
<dbReference type="InterPro" id="IPR001509">
    <property type="entry name" value="Epimerase_deHydtase"/>
</dbReference>
<reference evidence="2 3" key="1">
    <citation type="submission" date="2018-05" db="EMBL/GenBank/DDBJ databases">
        <title>Candidatus Cardinium hertigii Genome Assembly.</title>
        <authorList>
            <person name="Showmaker K.C."/>
            <person name="Walden K.O."/>
            <person name="Fields C.J."/>
            <person name="Lambert K.N."/>
            <person name="Hudson M.E."/>
        </authorList>
    </citation>
    <scope>NUCLEOTIDE SEQUENCE [LARGE SCALE GENOMIC DNA]</scope>
    <source>
        <strain evidence="3">cHgTN10</strain>
    </source>
</reference>
<dbReference type="RefSeq" id="WP_109997602.1">
    <property type="nucleotide sequence ID" value="NZ_CP029619.1"/>
</dbReference>
<protein>
    <recommendedName>
        <fullName evidence="1">NAD-dependent epimerase/dehydratase domain-containing protein</fullName>
    </recommendedName>
</protein>
<dbReference type="Proteomes" id="UP000245872">
    <property type="component" value="Chromosome"/>
</dbReference>
<dbReference type="KEGG" id="cher:DK880_00927"/>
<evidence type="ECO:0000259" key="1">
    <source>
        <dbReference type="Pfam" id="PF01370"/>
    </source>
</evidence>
<dbReference type="OrthoDB" id="596910at2"/>
<feature type="domain" description="NAD-dependent epimerase/dehydratase" evidence="1">
    <location>
        <begin position="3"/>
        <end position="35"/>
    </location>
</feature>
<dbReference type="EMBL" id="CP029619">
    <property type="protein sequence ID" value="AWN82225.1"/>
    <property type="molecule type" value="Genomic_DNA"/>
</dbReference>
<organism evidence="2 3">
    <name type="scientific">Candidatus Cardinium hertigii</name>
    <dbReference type="NCBI Taxonomy" id="247481"/>
    <lineage>
        <taxon>Bacteria</taxon>
        <taxon>Pseudomonadati</taxon>
        <taxon>Bacteroidota</taxon>
        <taxon>Cytophagia</taxon>
        <taxon>Cytophagales</taxon>
        <taxon>Amoebophilaceae</taxon>
        <taxon>Candidatus Cardinium</taxon>
    </lineage>
</organism>
<dbReference type="AlphaFoldDB" id="A0A2Z3LI68"/>
<evidence type="ECO:0000313" key="2">
    <source>
        <dbReference type="EMBL" id="AWN82225.1"/>
    </source>
</evidence>
<keyword evidence="3" id="KW-1185">Reference proteome</keyword>
<gene>
    <name evidence="2" type="ORF">DK880_00927</name>
</gene>
<dbReference type="Gene3D" id="3.40.50.720">
    <property type="entry name" value="NAD(P)-binding Rossmann-like Domain"/>
    <property type="match status" value="1"/>
</dbReference>
<name>A0A2Z3LI68_9BACT</name>
<sequence>MQIFITGIAGFLGSHLAERMLHLGHEAMDMKDSPTWVPKYQGPYVTTALLKGTANRLLLTKKAVTLC</sequence>
<accession>A0A2Z3LI68</accession>
<evidence type="ECO:0000313" key="3">
    <source>
        <dbReference type="Proteomes" id="UP000245872"/>
    </source>
</evidence>